<sequence length="400" mass="44770">MLTTKIKVLETIRQGKIGGGESHVIDLVLALDKTVYEPVVLSFTDGPMIDRLKAAGVKTYVLNTEWPFDVTIWAKVREILEAEDIDIIHAHGSRAHSNVLWPAKQLNIPIVYTVHGWSFHADQLPLTRWYRAMGERILTQNAQLTICVSDNNYQDASKTFPLPKATVVKYGINLDKYNPLNSYKDVRAELGVDKETVLIGYIARITAQKDPFTLLEAIAKLPKALNVKFLFIGDGDLKWITLKLARKMGIDSRIIFSDFRQDIPDVLKAIDIYCLPSLWEGLPIGLLEAMAMKKAIIATAVDGTKEVIKNRVNGLLIPPQEPDKLADALYTLASNKDLIRQYGEQASLDMQENHDIHKMTSRVEQLYITVLSAQNSPAHVTLPQVSLNLGMKPNSLEPLP</sequence>
<dbReference type="GO" id="GO:0102710">
    <property type="term" value="F:D-inositol-3-phosphate glycosyltransferase activity"/>
    <property type="evidence" value="ECO:0007669"/>
    <property type="project" value="UniProtKB-EC"/>
</dbReference>
<dbReference type="EC" id="2.4.1.250" evidence="3"/>
<feature type="domain" description="Glycosyltransferase subfamily 4-like N-terminal" evidence="2">
    <location>
        <begin position="17"/>
        <end position="175"/>
    </location>
</feature>
<proteinExistence type="predicted"/>
<keyword evidence="4" id="KW-1185">Reference proteome</keyword>
<organism evidence="3 4">
    <name type="scientific">Cesiribacter andamanensis AMV16</name>
    <dbReference type="NCBI Taxonomy" id="1279009"/>
    <lineage>
        <taxon>Bacteria</taxon>
        <taxon>Pseudomonadati</taxon>
        <taxon>Bacteroidota</taxon>
        <taxon>Cytophagia</taxon>
        <taxon>Cytophagales</taxon>
        <taxon>Cesiribacteraceae</taxon>
        <taxon>Cesiribacter</taxon>
    </lineage>
</organism>
<dbReference type="RefSeq" id="WP_009195235.1">
    <property type="nucleotide sequence ID" value="NZ_AODQ01000037.1"/>
</dbReference>
<dbReference type="PANTHER" id="PTHR12526:SF638">
    <property type="entry name" value="SPORE COAT PROTEIN SA"/>
    <property type="match status" value="1"/>
</dbReference>
<gene>
    <name evidence="3" type="primary">mshA_1</name>
    <name evidence="3" type="ORF">ADICEAN_01839</name>
</gene>
<feature type="domain" description="Glycosyl transferase family 1" evidence="1">
    <location>
        <begin position="185"/>
        <end position="346"/>
    </location>
</feature>
<evidence type="ECO:0000259" key="2">
    <source>
        <dbReference type="Pfam" id="PF13439"/>
    </source>
</evidence>
<dbReference type="eggNOG" id="COG0438">
    <property type="taxonomic scope" value="Bacteria"/>
</dbReference>
<dbReference type="AlphaFoldDB" id="M7NMP8"/>
<protein>
    <submittedName>
        <fullName evidence="3">D-inositol-3-phosphate glycosyltransferase</fullName>
        <ecNumber evidence="3">2.4.1.250</ecNumber>
    </submittedName>
</protein>
<evidence type="ECO:0000313" key="4">
    <source>
        <dbReference type="Proteomes" id="UP000011910"/>
    </source>
</evidence>
<comment type="caution">
    <text evidence="3">The sequence shown here is derived from an EMBL/GenBank/DDBJ whole genome shotgun (WGS) entry which is preliminary data.</text>
</comment>
<reference evidence="3 4" key="1">
    <citation type="journal article" date="2013" name="Genome Announc.">
        <title>Draft Genome Sequence of Cesiribacter andamanensis Strain AMV16T, Isolated from a Soil Sample from a Mud Volcano in the Andaman Islands, India.</title>
        <authorList>
            <person name="Shivaji S."/>
            <person name="Ara S."/>
            <person name="Begum Z."/>
            <person name="Srinivas T.N."/>
            <person name="Singh A."/>
            <person name="Kumar Pinnaka A."/>
        </authorList>
    </citation>
    <scope>NUCLEOTIDE SEQUENCE [LARGE SCALE GENOMIC DNA]</scope>
    <source>
        <strain evidence="3 4">AMV16</strain>
    </source>
</reference>
<dbReference type="EMBL" id="AODQ01000037">
    <property type="protein sequence ID" value="EMR03045.1"/>
    <property type="molecule type" value="Genomic_DNA"/>
</dbReference>
<dbReference type="Gene3D" id="3.40.50.2000">
    <property type="entry name" value="Glycogen Phosphorylase B"/>
    <property type="match status" value="2"/>
</dbReference>
<accession>M7NMP8</accession>
<dbReference type="InterPro" id="IPR001296">
    <property type="entry name" value="Glyco_trans_1"/>
</dbReference>
<dbReference type="Pfam" id="PF13439">
    <property type="entry name" value="Glyco_transf_4"/>
    <property type="match status" value="1"/>
</dbReference>
<dbReference type="Proteomes" id="UP000011910">
    <property type="component" value="Unassembled WGS sequence"/>
</dbReference>
<dbReference type="CDD" id="cd03808">
    <property type="entry name" value="GT4_CapM-like"/>
    <property type="match status" value="1"/>
</dbReference>
<dbReference type="Pfam" id="PF00534">
    <property type="entry name" value="Glycos_transf_1"/>
    <property type="match status" value="1"/>
</dbReference>
<keyword evidence="3" id="KW-0328">Glycosyltransferase</keyword>
<dbReference type="PANTHER" id="PTHR12526">
    <property type="entry name" value="GLYCOSYLTRANSFERASE"/>
    <property type="match status" value="1"/>
</dbReference>
<dbReference type="InterPro" id="IPR028098">
    <property type="entry name" value="Glyco_trans_4-like_N"/>
</dbReference>
<evidence type="ECO:0000259" key="1">
    <source>
        <dbReference type="Pfam" id="PF00534"/>
    </source>
</evidence>
<name>M7NMP8_9BACT</name>
<dbReference type="STRING" id="1279009.ADICEAN_01839"/>
<dbReference type="SUPFAM" id="SSF53756">
    <property type="entry name" value="UDP-Glycosyltransferase/glycogen phosphorylase"/>
    <property type="match status" value="1"/>
</dbReference>
<evidence type="ECO:0000313" key="3">
    <source>
        <dbReference type="EMBL" id="EMR03045.1"/>
    </source>
</evidence>
<keyword evidence="3" id="KW-0808">Transferase</keyword>